<evidence type="ECO:0000256" key="4">
    <source>
        <dbReference type="ARBA" id="ARBA00022725"/>
    </source>
</evidence>
<evidence type="ECO:0000256" key="5">
    <source>
        <dbReference type="ARBA" id="ARBA00022989"/>
    </source>
</evidence>
<feature type="transmembrane region" description="Helical" evidence="11">
    <location>
        <begin position="341"/>
        <end position="363"/>
    </location>
</feature>
<feature type="transmembrane region" description="Helical" evidence="11">
    <location>
        <begin position="694"/>
        <end position="718"/>
    </location>
</feature>
<dbReference type="GO" id="GO:0005886">
    <property type="term" value="C:plasma membrane"/>
    <property type="evidence" value="ECO:0007669"/>
    <property type="project" value="UniProtKB-SubCell"/>
</dbReference>
<dbReference type="PRINTS" id="PR00245">
    <property type="entry name" value="OLFACTORYR"/>
</dbReference>
<dbReference type="InterPro" id="IPR050427">
    <property type="entry name" value="Olfactory_Receptors"/>
</dbReference>
<evidence type="ECO:0000256" key="10">
    <source>
        <dbReference type="RuleBase" id="RU000688"/>
    </source>
</evidence>
<feature type="transmembrane region" description="Helical" evidence="11">
    <location>
        <begin position="164"/>
        <end position="183"/>
    </location>
</feature>
<dbReference type="FunFam" id="1.20.1070.10:FF:000007">
    <property type="entry name" value="Olfactory receptor"/>
    <property type="match status" value="1"/>
</dbReference>
<evidence type="ECO:0000313" key="13">
    <source>
        <dbReference type="EMBL" id="POI30912.1"/>
    </source>
</evidence>
<comment type="similarity">
    <text evidence="10">Belongs to the G-protein coupled receptor 1 family.</text>
</comment>
<evidence type="ECO:0000313" key="14">
    <source>
        <dbReference type="Proteomes" id="UP000237246"/>
    </source>
</evidence>
<keyword evidence="14" id="KW-1185">Reference proteome</keyword>
<dbReference type="GO" id="GO:0004984">
    <property type="term" value="F:olfactory receptor activity"/>
    <property type="evidence" value="ECO:0007669"/>
    <property type="project" value="InterPro"/>
</dbReference>
<dbReference type="AlphaFoldDB" id="A0A2P4T3I7"/>
<organism evidence="13 14">
    <name type="scientific">Bambusicola thoracicus</name>
    <name type="common">Chinese bamboo-partridge</name>
    <name type="synonym">Perdix thoracica</name>
    <dbReference type="NCBI Taxonomy" id="9083"/>
    <lineage>
        <taxon>Eukaryota</taxon>
        <taxon>Metazoa</taxon>
        <taxon>Chordata</taxon>
        <taxon>Craniata</taxon>
        <taxon>Vertebrata</taxon>
        <taxon>Euteleostomi</taxon>
        <taxon>Archelosauria</taxon>
        <taxon>Archosauria</taxon>
        <taxon>Dinosauria</taxon>
        <taxon>Saurischia</taxon>
        <taxon>Theropoda</taxon>
        <taxon>Coelurosauria</taxon>
        <taxon>Aves</taxon>
        <taxon>Neognathae</taxon>
        <taxon>Galloanserae</taxon>
        <taxon>Galliformes</taxon>
        <taxon>Phasianidae</taxon>
        <taxon>Perdicinae</taxon>
        <taxon>Bambusicola</taxon>
    </lineage>
</organism>
<feature type="transmembrane region" description="Helical" evidence="11">
    <location>
        <begin position="298"/>
        <end position="329"/>
    </location>
</feature>
<evidence type="ECO:0000256" key="2">
    <source>
        <dbReference type="ARBA" id="ARBA00022475"/>
    </source>
</evidence>
<evidence type="ECO:0000256" key="8">
    <source>
        <dbReference type="ARBA" id="ARBA00023170"/>
    </source>
</evidence>
<feature type="transmembrane region" description="Helical" evidence="11">
    <location>
        <begin position="203"/>
        <end position="225"/>
    </location>
</feature>
<name>A0A2P4T3I7_BAMTH</name>
<dbReference type="Pfam" id="PF13853">
    <property type="entry name" value="7tm_4"/>
    <property type="match status" value="2"/>
</dbReference>
<keyword evidence="6 10" id="KW-0297">G-protein coupled receptor</keyword>
<dbReference type="PROSITE" id="PS00237">
    <property type="entry name" value="G_PROTEIN_RECEP_F1_1"/>
    <property type="match status" value="2"/>
</dbReference>
<feature type="transmembrane region" description="Helical" evidence="11">
    <location>
        <begin position="375"/>
        <end position="394"/>
    </location>
</feature>
<feature type="transmembrane region" description="Helical" evidence="11">
    <location>
        <begin position="483"/>
        <end position="505"/>
    </location>
</feature>
<dbReference type="GO" id="GO:0004930">
    <property type="term" value="F:G protein-coupled receptor activity"/>
    <property type="evidence" value="ECO:0007669"/>
    <property type="project" value="UniProtKB-KW"/>
</dbReference>
<dbReference type="PRINTS" id="PR00237">
    <property type="entry name" value="GPCRRHODOPSN"/>
</dbReference>
<feature type="transmembrane region" description="Helical" evidence="11">
    <location>
        <begin position="245"/>
        <end position="263"/>
    </location>
</feature>
<dbReference type="PROSITE" id="PS50262">
    <property type="entry name" value="G_PROTEIN_RECEP_F1_2"/>
    <property type="match status" value="2"/>
</dbReference>
<feature type="non-terminal residue" evidence="13">
    <location>
        <position position="1"/>
    </location>
</feature>
<evidence type="ECO:0000256" key="6">
    <source>
        <dbReference type="ARBA" id="ARBA00023040"/>
    </source>
</evidence>
<keyword evidence="3 10" id="KW-0812">Transmembrane</keyword>
<keyword evidence="8 10" id="KW-0675">Receptor</keyword>
<dbReference type="EMBL" id="PPHD01010210">
    <property type="protein sequence ID" value="POI30912.1"/>
    <property type="molecule type" value="Genomic_DNA"/>
</dbReference>
<dbReference type="SUPFAM" id="SSF81321">
    <property type="entry name" value="Family A G protein-coupled receptor-like"/>
    <property type="match status" value="2"/>
</dbReference>
<dbReference type="PANTHER" id="PTHR48002">
    <property type="entry name" value="OLFACTORY RECEPTOR"/>
    <property type="match status" value="1"/>
</dbReference>
<comment type="subcellular location">
    <subcellularLocation>
        <location evidence="1">Cell membrane</location>
        <topology evidence="1">Multi-pass membrane protein</topology>
    </subcellularLocation>
</comment>
<keyword evidence="7 11" id="KW-0472">Membrane</keyword>
<evidence type="ECO:0000256" key="7">
    <source>
        <dbReference type="ARBA" id="ARBA00023136"/>
    </source>
</evidence>
<feature type="transmembrane region" description="Helical" evidence="11">
    <location>
        <begin position="657"/>
        <end position="682"/>
    </location>
</feature>
<protein>
    <recommendedName>
        <fullName evidence="12">G-protein coupled receptors family 1 profile domain-containing protein</fullName>
    </recommendedName>
</protein>
<keyword evidence="5 11" id="KW-1133">Transmembrane helix</keyword>
<keyword evidence="2" id="KW-1003">Cell membrane</keyword>
<comment type="caution">
    <text evidence="13">The sequence shown here is derived from an EMBL/GenBank/DDBJ whole genome shotgun (WGS) entry which is preliminary data.</text>
</comment>
<dbReference type="InterPro" id="IPR000276">
    <property type="entry name" value="GPCR_Rhodpsn"/>
</dbReference>
<gene>
    <name evidence="13" type="ORF">CIB84_005337</name>
</gene>
<evidence type="ECO:0000256" key="3">
    <source>
        <dbReference type="ARBA" id="ARBA00022692"/>
    </source>
</evidence>
<dbReference type="OrthoDB" id="5964498at2759"/>
<feature type="transmembrane region" description="Helical" evidence="11">
    <location>
        <begin position="555"/>
        <end position="577"/>
    </location>
</feature>
<dbReference type="InterPro" id="IPR017452">
    <property type="entry name" value="GPCR_Rhodpsn_7TM"/>
</dbReference>
<reference evidence="13 14" key="1">
    <citation type="submission" date="2018-01" db="EMBL/GenBank/DDBJ databases">
        <title>Comparison of the Chinese Bamboo Partridge and Red Junglefowl genome sequences highlights the importance of demography in genome evolution.</title>
        <authorList>
            <person name="Tiley G.P."/>
            <person name="Kimball R.T."/>
            <person name="Braun E.L."/>
            <person name="Burleigh J.G."/>
        </authorList>
    </citation>
    <scope>NUCLEOTIDE SEQUENCE [LARGE SCALE GENOMIC DNA]</scope>
    <source>
        <strain evidence="13">RTK389</strain>
        <tissue evidence="13">Blood</tissue>
    </source>
</reference>
<dbReference type="CDD" id="cd13954">
    <property type="entry name" value="7tmA_OR"/>
    <property type="match status" value="1"/>
</dbReference>
<feature type="transmembrane region" description="Helical" evidence="11">
    <location>
        <begin position="517"/>
        <end position="535"/>
    </location>
</feature>
<feature type="transmembrane region" description="Helical" evidence="11">
    <location>
        <begin position="730"/>
        <end position="749"/>
    </location>
</feature>
<feature type="domain" description="G-protein coupled receptors family 1 profile" evidence="12">
    <location>
        <begin position="146"/>
        <end position="392"/>
    </location>
</feature>
<dbReference type="Proteomes" id="UP000237246">
    <property type="component" value="Unassembled WGS sequence"/>
</dbReference>
<feature type="domain" description="G-protein coupled receptors family 1 profile" evidence="12">
    <location>
        <begin position="498"/>
        <end position="747"/>
    </location>
</feature>
<dbReference type="FunFam" id="1.20.1070.10:FF:000015">
    <property type="entry name" value="Olfactory receptor"/>
    <property type="match status" value="1"/>
</dbReference>
<proteinExistence type="inferred from homology"/>
<dbReference type="CDD" id="cd15939">
    <property type="entry name" value="7tmA_OR4A-like"/>
    <property type="match status" value="1"/>
</dbReference>
<dbReference type="Gene3D" id="1.20.1070.10">
    <property type="entry name" value="Rhodopsin 7-helix transmembrane proteins"/>
    <property type="match status" value="2"/>
</dbReference>
<feature type="transmembrane region" description="Helical" evidence="11">
    <location>
        <begin position="597"/>
        <end position="625"/>
    </location>
</feature>
<feature type="transmembrane region" description="Helical" evidence="11">
    <location>
        <begin position="131"/>
        <end position="152"/>
    </location>
</feature>
<dbReference type="InterPro" id="IPR000725">
    <property type="entry name" value="Olfact_rcpt"/>
</dbReference>
<evidence type="ECO:0000259" key="12">
    <source>
        <dbReference type="PROSITE" id="PS50262"/>
    </source>
</evidence>
<sequence length="771" mass="85128">GDFLPFPEVTSKTGILDEDADIDELLTWIINGESGGTRAGGGVSALSGHGKADIALLGGDFLPFPEETPGTDKLDNDVEMDHLLTWMDDETVVCRGCVLCMAAQLTDAWNASGVKEFILIGLSESQGVQEVYFVMFLCFYTINVAGNLLIIVTVISSQHLNSPMYFFLCYLSFVDICYSSITAPKMIADFLVRNKTISFVGCIAQLFGVHFFGCTEIFILTVMAYDRYTAICRPLHYTTLMTRRACGRMVVGSWLGGCVHSIVQTFLTARLPFCGPNKVDHYFCDVHPLLRLACTDTYAVGVIVIANSGMIALSSFFILVVSYVVILVSLRSQTSEGRRKALSTCGSHITVVVLFFGPCTFTYIRPSSDLSEDKIVALFYTIITPMLNPLIYTLRNKEETLQEGGQSMQMNMLAVVGDPGAGRTLLERVTLNMNKIHTNEFLLYYRYTCEISTRKDKMQSVNMSTVSEFILVGLSDAPEVRLLLFVLFLSIYLATMAGNITILIAIGTDAHLHNPMYFFLGNLSLLDILCPTITVPKMLQALLLGNKVISFTGCMLQLFLLIDVVGTEIFLLAVMAYDRYVAICHPLQYVNIVSMKLCAHLTVGTWVVGFFNSLLHTSLIFTLFFCDSNKVDQYYCDIPPVLALSCSPTVSRELVTLTVAGVLGSSAFAVTLISYIHILFAVLCMSSTESRHKAFSTCSAHLTVVSLFYGTTICTYVRPSSTYSPHQDRIVSMLYGILTPLLNPIIYSLRNKEVQGALGRVVSLVRTTLMK</sequence>
<keyword evidence="9 10" id="KW-0807">Transducer</keyword>
<evidence type="ECO:0000256" key="11">
    <source>
        <dbReference type="SAM" id="Phobius"/>
    </source>
</evidence>
<evidence type="ECO:0000256" key="1">
    <source>
        <dbReference type="ARBA" id="ARBA00004651"/>
    </source>
</evidence>
<accession>A0A2P4T3I7</accession>
<keyword evidence="4" id="KW-0552">Olfaction</keyword>
<keyword evidence="4" id="KW-0716">Sensory transduction</keyword>
<evidence type="ECO:0000256" key="9">
    <source>
        <dbReference type="ARBA" id="ARBA00023224"/>
    </source>
</evidence>